<reference evidence="3" key="1">
    <citation type="journal article" date="2023" name="G3 (Bethesda)">
        <title>A reference genome for the long-term kleptoplast-retaining sea slug Elysia crispata morphotype clarki.</title>
        <authorList>
            <person name="Eastman K.E."/>
            <person name="Pendleton A.L."/>
            <person name="Shaikh M.A."/>
            <person name="Suttiyut T."/>
            <person name="Ogas R."/>
            <person name="Tomko P."/>
            <person name="Gavelis G."/>
            <person name="Widhalm J.R."/>
            <person name="Wisecaver J.H."/>
        </authorList>
    </citation>
    <scope>NUCLEOTIDE SEQUENCE</scope>
    <source>
        <strain evidence="3">ECLA1</strain>
    </source>
</reference>
<name>A0AAE0XUR7_9GAST</name>
<feature type="compositionally biased region" description="Polar residues" evidence="1">
    <location>
        <begin position="328"/>
        <end position="340"/>
    </location>
</feature>
<dbReference type="Proteomes" id="UP001283361">
    <property type="component" value="Unassembled WGS sequence"/>
</dbReference>
<feature type="compositionally biased region" description="Basic and acidic residues" evidence="1">
    <location>
        <begin position="256"/>
        <end position="271"/>
    </location>
</feature>
<feature type="compositionally biased region" description="Low complexity" evidence="1">
    <location>
        <begin position="474"/>
        <end position="485"/>
    </location>
</feature>
<feature type="region of interest" description="Disordered" evidence="1">
    <location>
        <begin position="216"/>
        <end position="349"/>
    </location>
</feature>
<feature type="compositionally biased region" description="Basic and acidic residues" evidence="1">
    <location>
        <begin position="234"/>
        <end position="249"/>
    </location>
</feature>
<comment type="caution">
    <text evidence="3">The sequence shown here is derived from an EMBL/GenBank/DDBJ whole genome shotgun (WGS) entry which is preliminary data.</text>
</comment>
<proteinExistence type="predicted"/>
<feature type="transmembrane region" description="Helical" evidence="2">
    <location>
        <begin position="62"/>
        <end position="89"/>
    </location>
</feature>
<evidence type="ECO:0000313" key="4">
    <source>
        <dbReference type="Proteomes" id="UP001283361"/>
    </source>
</evidence>
<evidence type="ECO:0000256" key="1">
    <source>
        <dbReference type="SAM" id="MobiDB-lite"/>
    </source>
</evidence>
<keyword evidence="2" id="KW-0812">Transmembrane</keyword>
<keyword evidence="2" id="KW-0472">Membrane</keyword>
<feature type="compositionally biased region" description="Polar residues" evidence="1">
    <location>
        <begin position="275"/>
        <end position="287"/>
    </location>
</feature>
<protein>
    <submittedName>
        <fullName evidence="3">Uncharacterized protein</fullName>
    </submittedName>
</protein>
<feature type="compositionally biased region" description="Polar residues" evidence="1">
    <location>
        <begin position="217"/>
        <end position="229"/>
    </location>
</feature>
<dbReference type="EMBL" id="JAWDGP010007536">
    <property type="protein sequence ID" value="KAK3714363.1"/>
    <property type="molecule type" value="Genomic_DNA"/>
</dbReference>
<keyword evidence="4" id="KW-1185">Reference proteome</keyword>
<evidence type="ECO:0000313" key="3">
    <source>
        <dbReference type="EMBL" id="KAK3714363.1"/>
    </source>
</evidence>
<organism evidence="3 4">
    <name type="scientific">Elysia crispata</name>
    <name type="common">lettuce slug</name>
    <dbReference type="NCBI Taxonomy" id="231223"/>
    <lineage>
        <taxon>Eukaryota</taxon>
        <taxon>Metazoa</taxon>
        <taxon>Spiralia</taxon>
        <taxon>Lophotrochozoa</taxon>
        <taxon>Mollusca</taxon>
        <taxon>Gastropoda</taxon>
        <taxon>Heterobranchia</taxon>
        <taxon>Euthyneura</taxon>
        <taxon>Panpulmonata</taxon>
        <taxon>Sacoglossa</taxon>
        <taxon>Placobranchoidea</taxon>
        <taxon>Plakobranchidae</taxon>
        <taxon>Elysia</taxon>
    </lineage>
</organism>
<sequence length="546" mass="59679">MVPCQAKKLRTVFKKWLSPAPSAEKIFTLPSCSLPSQYRSLLPARDAKAEELMRLERSSRKISNIVVGLTALIVVFIVAIVSVVIVTLFQYGSGTQDNLPTDLSKESDFLADHVTTVELSQMTNVKSLPYQVQPTGSECVKRCWEFSAFKFSAICDNGQCRCRNKAYQEESCLPIFGKCAIQHVLPGQGYKSLRVTYNGQAEPVYACKLQTPKPGLSSASTFPKDSNAGNPVRSETRHSIEIKTLDQHKNLSSRSGENETRSSVDDGKADDISPPSDSFRSPTVLSKTETEATPAKLPPQLPEADGVWLETASVEFPSTRHMTEKNTQDSSQEFESTPAPQQTTQTTDSLSLQLRNSLIQSAIAPPDQSSPESNPPSSSASPSAESSRAHVISVQGARSSRHAVTNVTISSNRRQSIVLVLVSYGGRHWNLIVDNTINVHEILMVSNHRVSASSVSYSKRGKQGLTEVNTRDGPILSPSPLSDSINQSEPPIFTRKLLRTGYGDDRLRGNTPQLLESITGIVGEIYSFIGSARADSIIYNVDFDLT</sequence>
<feature type="region of interest" description="Disordered" evidence="1">
    <location>
        <begin position="466"/>
        <end position="485"/>
    </location>
</feature>
<feature type="compositionally biased region" description="Low complexity" evidence="1">
    <location>
        <begin position="369"/>
        <end position="386"/>
    </location>
</feature>
<feature type="region of interest" description="Disordered" evidence="1">
    <location>
        <begin position="363"/>
        <end position="405"/>
    </location>
</feature>
<accession>A0AAE0XUR7</accession>
<keyword evidence="2" id="KW-1133">Transmembrane helix</keyword>
<dbReference type="AlphaFoldDB" id="A0AAE0XUR7"/>
<gene>
    <name evidence="3" type="ORF">RRG08_017202</name>
</gene>
<evidence type="ECO:0000256" key="2">
    <source>
        <dbReference type="SAM" id="Phobius"/>
    </source>
</evidence>
<feature type="compositionally biased region" description="Polar residues" evidence="1">
    <location>
        <begin position="396"/>
        <end position="405"/>
    </location>
</feature>